<protein>
    <submittedName>
        <fullName evidence="1">Uncharacterized protein</fullName>
    </submittedName>
</protein>
<evidence type="ECO:0000313" key="1">
    <source>
        <dbReference type="EMBL" id="AVZ71377.1"/>
    </source>
</evidence>
<name>A0A2R4SWZ3_9ACTN</name>
<gene>
    <name evidence="1" type="ORF">SLUN_03225</name>
</gene>
<proteinExistence type="predicted"/>
<dbReference type="OrthoDB" id="3253635at2"/>
<organism evidence="1 2">
    <name type="scientific">Streptomyces lunaelactis</name>
    <dbReference type="NCBI Taxonomy" id="1535768"/>
    <lineage>
        <taxon>Bacteria</taxon>
        <taxon>Bacillati</taxon>
        <taxon>Actinomycetota</taxon>
        <taxon>Actinomycetes</taxon>
        <taxon>Kitasatosporales</taxon>
        <taxon>Streptomycetaceae</taxon>
        <taxon>Streptomyces</taxon>
    </lineage>
</organism>
<evidence type="ECO:0000313" key="2">
    <source>
        <dbReference type="Proteomes" id="UP000244201"/>
    </source>
</evidence>
<accession>A0A2R4SWZ3</accession>
<dbReference type="Proteomes" id="UP000244201">
    <property type="component" value="Chromosome"/>
</dbReference>
<keyword evidence="2" id="KW-1185">Reference proteome</keyword>
<dbReference type="KEGG" id="slk:SLUN_03225"/>
<dbReference type="RefSeq" id="WP_108147068.1">
    <property type="nucleotide sequence ID" value="NZ_CP026304.1"/>
</dbReference>
<dbReference type="EMBL" id="CP026304">
    <property type="protein sequence ID" value="AVZ71377.1"/>
    <property type="molecule type" value="Genomic_DNA"/>
</dbReference>
<sequence length="82" mass="8706">MGLRLAAPTGTAMTALKWIAEWPPVQRLSDGSLSMSVDPFADYHLIYAVALIAPSLASADGTWGVGSLWASCRSSSPNGWLR</sequence>
<reference evidence="1 2" key="1">
    <citation type="submission" date="2018-01" db="EMBL/GenBank/DDBJ databases">
        <title>Complete genome sequence of Streptomyces lunaelactis MM109T, a Ferroverdin A producer isolated from cave moonmilk deposits.</title>
        <authorList>
            <person name="Naome A."/>
            <person name="Martinet L."/>
            <person name="Maciejewska M."/>
            <person name="Anderssen S."/>
            <person name="Adam D."/>
            <person name="Tenconi E."/>
            <person name="Deflandre B."/>
            <person name="Arguelles-Arias A."/>
            <person name="Calusinska M."/>
            <person name="Copieters W."/>
            <person name="Karim L."/>
            <person name="Hanikenne M."/>
            <person name="Baurain D."/>
            <person name="van Wezel G."/>
            <person name="Smargiasso N."/>
            <person name="de Pauw E."/>
            <person name="Delfosse P."/>
            <person name="Rigali S."/>
        </authorList>
    </citation>
    <scope>NUCLEOTIDE SEQUENCE [LARGE SCALE GENOMIC DNA]</scope>
    <source>
        <strain evidence="1 2">MM109</strain>
    </source>
</reference>
<dbReference type="AlphaFoldDB" id="A0A2R4SWZ3"/>
<dbReference type="GeneID" id="55654280"/>